<sequence>MLRVLRVPILDYKLNYRDWTRLIPIVQASLYHSAVPVLPLAGKIPGELFTGLEPPSSLQADKACYLPRGLAVTAAQAHNVFRVKHLVTGEELDAHASRFNFFADKGIEVTEELLEHVAAQGIMTRVLELLQHRWNDRSQSYEILVEWHGLEAIEGSW</sequence>
<evidence type="ECO:0000313" key="1">
    <source>
        <dbReference type="EMBL" id="GMF25467.1"/>
    </source>
</evidence>
<dbReference type="AlphaFoldDB" id="A0A9W6X1A8"/>
<comment type="caution">
    <text evidence="1">The sequence shown here is derived from an EMBL/GenBank/DDBJ whole genome shotgun (WGS) entry which is preliminary data.</text>
</comment>
<protein>
    <submittedName>
        <fullName evidence="1">Unnamed protein product</fullName>
    </submittedName>
</protein>
<evidence type="ECO:0000313" key="2">
    <source>
        <dbReference type="Proteomes" id="UP001165121"/>
    </source>
</evidence>
<accession>A0A9W6X1A8</accession>
<proteinExistence type="predicted"/>
<dbReference type="Proteomes" id="UP001165121">
    <property type="component" value="Unassembled WGS sequence"/>
</dbReference>
<name>A0A9W6X1A8_9STRA</name>
<organism evidence="1 2">
    <name type="scientific">Phytophthora fragariaefolia</name>
    <dbReference type="NCBI Taxonomy" id="1490495"/>
    <lineage>
        <taxon>Eukaryota</taxon>
        <taxon>Sar</taxon>
        <taxon>Stramenopiles</taxon>
        <taxon>Oomycota</taxon>
        <taxon>Peronosporomycetes</taxon>
        <taxon>Peronosporales</taxon>
        <taxon>Peronosporaceae</taxon>
        <taxon>Phytophthora</taxon>
    </lineage>
</organism>
<dbReference type="EMBL" id="BSXT01000361">
    <property type="protein sequence ID" value="GMF25467.1"/>
    <property type="molecule type" value="Genomic_DNA"/>
</dbReference>
<gene>
    <name evidence="1" type="ORF">Pfra01_000455700</name>
</gene>
<reference evidence="1" key="1">
    <citation type="submission" date="2023-04" db="EMBL/GenBank/DDBJ databases">
        <title>Phytophthora fragariaefolia NBRC 109709.</title>
        <authorList>
            <person name="Ichikawa N."/>
            <person name="Sato H."/>
            <person name="Tonouchi N."/>
        </authorList>
    </citation>
    <scope>NUCLEOTIDE SEQUENCE</scope>
    <source>
        <strain evidence="1">NBRC 109709</strain>
    </source>
</reference>
<keyword evidence="2" id="KW-1185">Reference proteome</keyword>